<dbReference type="InterPro" id="IPR029035">
    <property type="entry name" value="DHS-like_NAD/FAD-binding_dom"/>
</dbReference>
<dbReference type="InterPro" id="IPR000399">
    <property type="entry name" value="TPP-bd_CS"/>
</dbReference>
<dbReference type="GO" id="GO:0000287">
    <property type="term" value="F:magnesium ion binding"/>
    <property type="evidence" value="ECO:0007669"/>
    <property type="project" value="InterPro"/>
</dbReference>
<dbReference type="InterPro" id="IPR012000">
    <property type="entry name" value="Thiamin_PyroP_enz_cen_dom"/>
</dbReference>
<dbReference type="GO" id="GO:0030976">
    <property type="term" value="F:thiamine pyrophosphate binding"/>
    <property type="evidence" value="ECO:0007669"/>
    <property type="project" value="InterPro"/>
</dbReference>
<dbReference type="NCBIfam" id="NF006187">
    <property type="entry name" value="PRK08322.1"/>
    <property type="match status" value="1"/>
</dbReference>
<dbReference type="Proteomes" id="UP000014065">
    <property type="component" value="Unassembled WGS sequence"/>
</dbReference>
<dbReference type="PANTHER" id="PTHR18968">
    <property type="entry name" value="THIAMINE PYROPHOSPHATE ENZYMES"/>
    <property type="match status" value="1"/>
</dbReference>
<sequence length="553" mass="62043">MKASDLFVKCLESEGVEYIFGLPGEENSDFCMSLLNSKIKFILVRHEQSAAFMADVYGRITPKVGVCLATLGPGATNLTTGIASANMDSSRVLAITGQTDSHLLHKESHQNMDAITLFKPITKWNWSIRNTDNIPEIVRRAFKISLEEKCGATHIELPQDVAKRQSEILPVKQFPIMRSKPHPELVKAAVKIILESKKPLILVGNGCIRENSSSHIRQFAEKTGICSMNTFMAKGVISDKSERHLQTIGIKQADHALIAMKNADVVIAIGYDLVEYSPKNWNSDLTKKIIHIDFTSAEVDTYYPPTVEMSADVEYTIDAILEELEKEKQENSSIDYPKKEMPELFKQIKQQVVDRIERHKNDQSYPIQPEKLVTDVRASLDDKDIVLSDVGAHKMWIAKTYNTYEPNTCLIPNGFCSMGFSVPGAIASQLVYPEKKVVAMCGDGSFLMNVQEIETASRLKLPIIIIVWVDGGYGLISLKEMDEYGKDAFTKFNNPDFVKLAQSFGAIGYHIKSTEEFPKILEEAKKSKDKPVIIAIDVDYSRNKLLLHDDFEK</sequence>
<dbReference type="Gene3D" id="3.40.50.970">
    <property type="match status" value="2"/>
</dbReference>
<comment type="similarity">
    <text evidence="1 3">Belongs to the TPP enzyme family.</text>
</comment>
<evidence type="ECO:0000259" key="5">
    <source>
        <dbReference type="Pfam" id="PF02775"/>
    </source>
</evidence>
<evidence type="ECO:0000256" key="2">
    <source>
        <dbReference type="ARBA" id="ARBA00023052"/>
    </source>
</evidence>
<dbReference type="EMBL" id="AHJG01000110">
    <property type="protein sequence ID" value="EPA06046.1"/>
    <property type="molecule type" value="Genomic_DNA"/>
</dbReference>
<feature type="domain" description="Thiamine pyrophosphate enzyme N-terminal TPP-binding" evidence="6">
    <location>
        <begin position="1"/>
        <end position="115"/>
    </location>
</feature>
<dbReference type="GO" id="GO:0009099">
    <property type="term" value="P:L-valine biosynthetic process"/>
    <property type="evidence" value="ECO:0007669"/>
    <property type="project" value="TreeGrafter"/>
</dbReference>
<dbReference type="PROSITE" id="PS00187">
    <property type="entry name" value="TPP_ENZYMES"/>
    <property type="match status" value="1"/>
</dbReference>
<keyword evidence="8" id="KW-1185">Reference proteome</keyword>
<gene>
    <name evidence="7" type="ORF">BG20_I0599</name>
</gene>
<feature type="domain" description="Thiamine pyrophosphate enzyme TPP-binding" evidence="5">
    <location>
        <begin position="389"/>
        <end position="535"/>
    </location>
</feature>
<dbReference type="RefSeq" id="WP_010190996.1">
    <property type="nucleotide sequence ID" value="NZ_AHJG01000110.1"/>
</dbReference>
<evidence type="ECO:0000259" key="6">
    <source>
        <dbReference type="Pfam" id="PF02776"/>
    </source>
</evidence>
<evidence type="ECO:0000313" key="8">
    <source>
        <dbReference type="Proteomes" id="UP000014065"/>
    </source>
</evidence>
<dbReference type="GO" id="GO:0003984">
    <property type="term" value="F:acetolactate synthase activity"/>
    <property type="evidence" value="ECO:0007669"/>
    <property type="project" value="TreeGrafter"/>
</dbReference>
<dbReference type="GO" id="GO:0005948">
    <property type="term" value="C:acetolactate synthase complex"/>
    <property type="evidence" value="ECO:0007669"/>
    <property type="project" value="TreeGrafter"/>
</dbReference>
<dbReference type="GO" id="GO:0009097">
    <property type="term" value="P:isoleucine biosynthetic process"/>
    <property type="evidence" value="ECO:0007669"/>
    <property type="project" value="TreeGrafter"/>
</dbReference>
<accession>S2E9L5</accession>
<keyword evidence="2 3" id="KW-0786">Thiamine pyrophosphate</keyword>
<evidence type="ECO:0000256" key="1">
    <source>
        <dbReference type="ARBA" id="ARBA00007812"/>
    </source>
</evidence>
<dbReference type="InterPro" id="IPR012001">
    <property type="entry name" value="Thiamin_PyroP_enz_TPP-bd_dom"/>
</dbReference>
<dbReference type="GO" id="GO:0050660">
    <property type="term" value="F:flavin adenine dinucleotide binding"/>
    <property type="evidence" value="ECO:0007669"/>
    <property type="project" value="TreeGrafter"/>
</dbReference>
<dbReference type="Pfam" id="PF02776">
    <property type="entry name" value="TPP_enzyme_N"/>
    <property type="match status" value="1"/>
</dbReference>
<dbReference type="CDD" id="cd07035">
    <property type="entry name" value="TPP_PYR_POX_like"/>
    <property type="match status" value="1"/>
</dbReference>
<dbReference type="Pfam" id="PF00205">
    <property type="entry name" value="TPP_enzyme_M"/>
    <property type="match status" value="1"/>
</dbReference>
<dbReference type="AlphaFoldDB" id="S2E9L5"/>
<dbReference type="FunFam" id="3.40.50.970:FF:000007">
    <property type="entry name" value="Acetolactate synthase"/>
    <property type="match status" value="1"/>
</dbReference>
<comment type="caution">
    <text evidence="7">The sequence shown here is derived from an EMBL/GenBank/DDBJ whole genome shotgun (WGS) entry which is preliminary data.</text>
</comment>
<dbReference type="SUPFAM" id="SSF52467">
    <property type="entry name" value="DHS-like NAD/FAD-binding domain"/>
    <property type="match status" value="1"/>
</dbReference>
<proteinExistence type="inferred from homology"/>
<dbReference type="InterPro" id="IPR011766">
    <property type="entry name" value="TPP_enzyme_TPP-bd"/>
</dbReference>
<reference evidence="7 8" key="1">
    <citation type="journal article" date="2012" name="J. Bacteriol.">
        <title>Genome Sequence of "Candidatus Nitrosoarchaeum limnia" BG20, a Low-Salinity Ammonia-Oxidizing Archaeon from the San Francisco Bay Estuary.</title>
        <authorList>
            <person name="Mosier A.C."/>
            <person name="Allen E.E."/>
            <person name="Kim M."/>
            <person name="Ferriera S."/>
            <person name="Francis C.A."/>
        </authorList>
    </citation>
    <scope>NUCLEOTIDE SEQUENCE [LARGE SCALE GENOMIC DNA]</scope>
    <source>
        <strain evidence="7 8">BG20</strain>
    </source>
</reference>
<dbReference type="Pfam" id="PF02775">
    <property type="entry name" value="TPP_enzyme_C"/>
    <property type="match status" value="1"/>
</dbReference>
<dbReference type="GO" id="GO:0044272">
    <property type="term" value="P:sulfur compound biosynthetic process"/>
    <property type="evidence" value="ECO:0007669"/>
    <property type="project" value="UniProtKB-ARBA"/>
</dbReference>
<dbReference type="Gene3D" id="3.40.50.1220">
    <property type="entry name" value="TPP-binding domain"/>
    <property type="match status" value="1"/>
</dbReference>
<name>S2E9L5_9ARCH</name>
<evidence type="ECO:0000256" key="3">
    <source>
        <dbReference type="RuleBase" id="RU362132"/>
    </source>
</evidence>
<dbReference type="InterPro" id="IPR045229">
    <property type="entry name" value="TPP_enz"/>
</dbReference>
<evidence type="ECO:0000313" key="7">
    <source>
        <dbReference type="EMBL" id="EPA06046.1"/>
    </source>
</evidence>
<feature type="domain" description="Thiamine pyrophosphate enzyme central" evidence="4">
    <location>
        <begin position="186"/>
        <end position="319"/>
    </location>
</feature>
<dbReference type="PANTHER" id="PTHR18968:SF129">
    <property type="entry name" value="ACETOLACTATE SYNTHASE"/>
    <property type="match status" value="1"/>
</dbReference>
<dbReference type="PATRIC" id="fig|859192.6.peg.745"/>
<dbReference type="OrthoDB" id="6837at2157"/>
<protein>
    <submittedName>
        <fullName evidence="7">Putative acetolactate synthase</fullName>
    </submittedName>
</protein>
<evidence type="ECO:0000259" key="4">
    <source>
        <dbReference type="Pfam" id="PF00205"/>
    </source>
</evidence>
<dbReference type="SUPFAM" id="SSF52518">
    <property type="entry name" value="Thiamin diphosphate-binding fold (THDP-binding)"/>
    <property type="match status" value="2"/>
</dbReference>
<dbReference type="InterPro" id="IPR029061">
    <property type="entry name" value="THDP-binding"/>
</dbReference>
<organism evidence="7 8">
    <name type="scientific">Candidatus Nitrosarchaeum limnium BG20</name>
    <dbReference type="NCBI Taxonomy" id="859192"/>
    <lineage>
        <taxon>Archaea</taxon>
        <taxon>Nitrososphaerota</taxon>
        <taxon>Nitrososphaeria</taxon>
        <taxon>Nitrosopumilales</taxon>
        <taxon>Nitrosopumilaceae</taxon>
        <taxon>Nitrosarchaeum</taxon>
    </lineage>
</organism>